<dbReference type="OMA" id="NWAIRHQ"/>
<feature type="active site" description="Proton acceptor" evidence="4">
    <location>
        <position position="222"/>
    </location>
</feature>
<organism evidence="9">
    <name type="scientific">Drosophila persimilis</name>
    <name type="common">Fruit fly</name>
    <dbReference type="NCBI Taxonomy" id="7234"/>
    <lineage>
        <taxon>Eukaryota</taxon>
        <taxon>Metazoa</taxon>
        <taxon>Ecdysozoa</taxon>
        <taxon>Arthropoda</taxon>
        <taxon>Hexapoda</taxon>
        <taxon>Insecta</taxon>
        <taxon>Pterygota</taxon>
        <taxon>Neoptera</taxon>
        <taxon>Endopterygota</taxon>
        <taxon>Diptera</taxon>
        <taxon>Brachycera</taxon>
        <taxon>Muscomorpha</taxon>
        <taxon>Ephydroidea</taxon>
        <taxon>Drosophilidae</taxon>
        <taxon>Drosophila</taxon>
        <taxon>Sophophora</taxon>
    </lineage>
</organism>
<evidence type="ECO:0000256" key="5">
    <source>
        <dbReference type="SAM" id="MobiDB-lite"/>
    </source>
</evidence>
<dbReference type="GO" id="GO:0046872">
    <property type="term" value="F:metal ion binding"/>
    <property type="evidence" value="ECO:0007669"/>
    <property type="project" value="InterPro"/>
</dbReference>
<dbReference type="SUPFAM" id="SSF54060">
    <property type="entry name" value="His-Me finger endonucleases"/>
    <property type="match status" value="1"/>
</dbReference>
<dbReference type="GO" id="GO:0006309">
    <property type="term" value="P:apoptotic DNA fragmentation"/>
    <property type="evidence" value="ECO:0007669"/>
    <property type="project" value="TreeGrafter"/>
</dbReference>
<dbReference type="STRING" id="7234.B4GQW6"/>
<dbReference type="InterPro" id="IPR044925">
    <property type="entry name" value="His-Me_finger_sf"/>
</dbReference>
<dbReference type="PANTHER" id="PTHR13966">
    <property type="entry name" value="ENDONUCLEASE RELATED"/>
    <property type="match status" value="1"/>
</dbReference>
<evidence type="ECO:0000256" key="2">
    <source>
        <dbReference type="ARBA" id="ARBA00022722"/>
    </source>
</evidence>
<name>B4GQW6_DROPE</name>
<dbReference type="Pfam" id="PF01223">
    <property type="entry name" value="Endonuclease_NS"/>
    <property type="match status" value="1"/>
</dbReference>
<protein>
    <submittedName>
        <fullName evidence="8">GL25109</fullName>
    </submittedName>
</protein>
<dbReference type="InterPro" id="IPR040255">
    <property type="entry name" value="Non-specific_endonuclease"/>
</dbReference>
<accession>B4GQW6</accession>
<feature type="domain" description="ENPP1-3/EXOG-like endonuclease/phosphodiesterase" evidence="6">
    <location>
        <begin position="156"/>
        <end position="368"/>
    </location>
</feature>
<dbReference type="HOGENOM" id="CLU_055174_0_1_1"/>
<dbReference type="GO" id="GO:0005634">
    <property type="term" value="C:nucleus"/>
    <property type="evidence" value="ECO:0007669"/>
    <property type="project" value="TreeGrafter"/>
</dbReference>
<keyword evidence="2" id="KW-0540">Nuclease</keyword>
<dbReference type="AlphaFoldDB" id="B4GQW6"/>
<dbReference type="PhylomeDB" id="B4GQW6"/>
<dbReference type="GO" id="GO:0003676">
    <property type="term" value="F:nucleic acid binding"/>
    <property type="evidence" value="ECO:0007669"/>
    <property type="project" value="InterPro"/>
</dbReference>
<sequence>MPIYIIFPLIAVSGAVGFLIGALAQQDISYRKLNNTMVSDAYVYQSRRKIFKSLSFLGITSPAPAAVQPTQNSVSTMSGSTFAGSETESSEIESSPDTGSMSLFEQFILWSRSQVNHVIMFMTFSIGAEQPQYKEISHVASIMKYGFPGMDEIHVYKNFVVSYDRRNRIAHWVCEHLKGECLTYRDPQTLEKPNEYIPDASIPTMFSANMRDFRNSEWVGGHMASPQNYKCDIAMFTEAYKFPNIVPISRALKNNVWLRLEHYVRELALKSGSVYVYTGPMFMPQRITFRNWAIRHHVMGMNTVAVPTHFFKVIISEHKQNDDLPFVEGYVVPNAEVDAETDLRSFLADVRDIEHFAGLKFFDGDQRKRLDFTSSDSSLDIEYVN</sequence>
<dbReference type="SMR" id="B4GQW6"/>
<dbReference type="SMART" id="SM00892">
    <property type="entry name" value="Endonuclease_NS"/>
    <property type="match status" value="1"/>
</dbReference>
<dbReference type="GO" id="GO:0000014">
    <property type="term" value="F:single-stranded DNA endodeoxyribonuclease activity"/>
    <property type="evidence" value="ECO:0007669"/>
    <property type="project" value="TreeGrafter"/>
</dbReference>
<evidence type="ECO:0000313" key="9">
    <source>
        <dbReference type="Proteomes" id="UP000008744"/>
    </source>
</evidence>
<keyword evidence="3" id="KW-0255">Endonuclease</keyword>
<dbReference type="eggNOG" id="KOG3721">
    <property type="taxonomic scope" value="Eukaryota"/>
</dbReference>
<evidence type="ECO:0000256" key="3">
    <source>
        <dbReference type="ARBA" id="ARBA00022759"/>
    </source>
</evidence>
<proteinExistence type="inferred from homology"/>
<dbReference type="Proteomes" id="UP000008744">
    <property type="component" value="Unassembled WGS sequence"/>
</dbReference>
<dbReference type="InterPro" id="IPR001604">
    <property type="entry name" value="Endo_G_ENPP1-like_dom"/>
</dbReference>
<dbReference type="Gene3D" id="3.40.570.10">
    <property type="entry name" value="Extracellular Endonuclease, subunit A"/>
    <property type="match status" value="1"/>
</dbReference>
<dbReference type="SMART" id="SM00477">
    <property type="entry name" value="NUC"/>
    <property type="match status" value="1"/>
</dbReference>
<comment type="similarity">
    <text evidence="1">Belongs to the DNA/RNA non-specific endonuclease family.</text>
</comment>
<dbReference type="InterPro" id="IPR044929">
    <property type="entry name" value="DNA/RNA_non-sp_Endonuclease_sf"/>
</dbReference>
<dbReference type="GO" id="GO:0005743">
    <property type="term" value="C:mitochondrial inner membrane"/>
    <property type="evidence" value="ECO:0007669"/>
    <property type="project" value="TreeGrafter"/>
</dbReference>
<dbReference type="KEGG" id="dpe:6596006"/>
<reference evidence="8 9" key="1">
    <citation type="journal article" date="2007" name="Nature">
        <title>Evolution of genes and genomes on the Drosophila phylogeny.</title>
        <authorList>
            <consortium name="Drosophila 12 Genomes Consortium"/>
            <person name="Clark A.G."/>
            <person name="Eisen M.B."/>
            <person name="Smith D.R."/>
            <person name="Bergman C.M."/>
            <person name="Oliver B."/>
            <person name="Markow T.A."/>
            <person name="Kaufman T.C."/>
            <person name="Kellis M."/>
            <person name="Gelbart W."/>
            <person name="Iyer V.N."/>
            <person name="Pollard D.A."/>
            <person name="Sackton T.B."/>
            <person name="Larracuente A.M."/>
            <person name="Singh N.D."/>
            <person name="Abad J.P."/>
            <person name="Abt D.N."/>
            <person name="Adryan B."/>
            <person name="Aguade M."/>
            <person name="Akashi H."/>
            <person name="Anderson W.W."/>
            <person name="Aquadro C.F."/>
            <person name="Ardell D.H."/>
            <person name="Arguello R."/>
            <person name="Artieri C.G."/>
            <person name="Barbash D.A."/>
            <person name="Barker D."/>
            <person name="Barsanti P."/>
            <person name="Batterham P."/>
            <person name="Batzoglou S."/>
            <person name="Begun D."/>
            <person name="Bhutkar A."/>
            <person name="Blanco E."/>
            <person name="Bosak S.A."/>
            <person name="Bradley R.K."/>
            <person name="Brand A.D."/>
            <person name="Brent M.R."/>
            <person name="Brooks A.N."/>
            <person name="Brown R.H."/>
            <person name="Butlin R.K."/>
            <person name="Caggese C."/>
            <person name="Calvi B.R."/>
            <person name="Bernardo de Carvalho A."/>
            <person name="Caspi A."/>
            <person name="Castrezana S."/>
            <person name="Celniker S.E."/>
            <person name="Chang J.L."/>
            <person name="Chapple C."/>
            <person name="Chatterji S."/>
            <person name="Chinwalla A."/>
            <person name="Civetta A."/>
            <person name="Clifton S.W."/>
            <person name="Comeron J.M."/>
            <person name="Costello J.C."/>
            <person name="Coyne J.A."/>
            <person name="Daub J."/>
            <person name="David R.G."/>
            <person name="Delcher A.L."/>
            <person name="Delehaunty K."/>
            <person name="Do C.B."/>
            <person name="Ebling H."/>
            <person name="Edwards K."/>
            <person name="Eickbush T."/>
            <person name="Evans J.D."/>
            <person name="Filipski A."/>
            <person name="Findeiss S."/>
            <person name="Freyhult E."/>
            <person name="Fulton L."/>
            <person name="Fulton R."/>
            <person name="Garcia A.C."/>
            <person name="Gardiner A."/>
            <person name="Garfield D.A."/>
            <person name="Garvin B.E."/>
            <person name="Gibson G."/>
            <person name="Gilbert D."/>
            <person name="Gnerre S."/>
            <person name="Godfrey J."/>
            <person name="Good R."/>
            <person name="Gotea V."/>
            <person name="Gravely B."/>
            <person name="Greenberg A.J."/>
            <person name="Griffiths-Jones S."/>
            <person name="Gross S."/>
            <person name="Guigo R."/>
            <person name="Gustafson E.A."/>
            <person name="Haerty W."/>
            <person name="Hahn M.W."/>
            <person name="Halligan D.L."/>
            <person name="Halpern A.L."/>
            <person name="Halter G.M."/>
            <person name="Han M.V."/>
            <person name="Heger A."/>
            <person name="Hillier L."/>
            <person name="Hinrichs A.S."/>
            <person name="Holmes I."/>
            <person name="Hoskins R.A."/>
            <person name="Hubisz M.J."/>
            <person name="Hultmark D."/>
            <person name="Huntley M.A."/>
            <person name="Jaffe D.B."/>
            <person name="Jagadeeshan S."/>
            <person name="Jeck W.R."/>
            <person name="Johnson J."/>
            <person name="Jones C.D."/>
            <person name="Jordan W.C."/>
            <person name="Karpen G.H."/>
            <person name="Kataoka E."/>
            <person name="Keightley P.D."/>
            <person name="Kheradpour P."/>
            <person name="Kirkness E.F."/>
            <person name="Koerich L.B."/>
            <person name="Kristiansen K."/>
            <person name="Kudrna D."/>
            <person name="Kulathinal R.J."/>
            <person name="Kumar S."/>
            <person name="Kwok R."/>
            <person name="Lander E."/>
            <person name="Langley C.H."/>
            <person name="Lapoint R."/>
            <person name="Lazzaro B.P."/>
            <person name="Lee S.J."/>
            <person name="Levesque L."/>
            <person name="Li R."/>
            <person name="Lin C.F."/>
            <person name="Lin M.F."/>
            <person name="Lindblad-Toh K."/>
            <person name="Llopart A."/>
            <person name="Long M."/>
            <person name="Low L."/>
            <person name="Lozovsky E."/>
            <person name="Lu J."/>
            <person name="Luo M."/>
            <person name="Machado C.A."/>
            <person name="Makalowski W."/>
            <person name="Marzo M."/>
            <person name="Matsuda M."/>
            <person name="Matzkin L."/>
            <person name="McAllister B."/>
            <person name="McBride C.S."/>
            <person name="McKernan B."/>
            <person name="McKernan K."/>
            <person name="Mendez-Lago M."/>
            <person name="Minx P."/>
            <person name="Mollenhauer M.U."/>
            <person name="Montooth K."/>
            <person name="Mount S.M."/>
            <person name="Mu X."/>
            <person name="Myers E."/>
            <person name="Negre B."/>
            <person name="Newfeld S."/>
            <person name="Nielsen R."/>
            <person name="Noor M.A."/>
            <person name="O'Grady P."/>
            <person name="Pachter L."/>
            <person name="Papaceit M."/>
            <person name="Parisi M.J."/>
            <person name="Parisi M."/>
            <person name="Parts L."/>
            <person name="Pedersen J.S."/>
            <person name="Pesole G."/>
            <person name="Phillippy A.M."/>
            <person name="Ponting C.P."/>
            <person name="Pop M."/>
            <person name="Porcelli D."/>
            <person name="Powell J.R."/>
            <person name="Prohaska S."/>
            <person name="Pruitt K."/>
            <person name="Puig M."/>
            <person name="Quesneville H."/>
            <person name="Ram K.R."/>
            <person name="Rand D."/>
            <person name="Rasmussen M.D."/>
            <person name="Reed L.K."/>
            <person name="Reenan R."/>
            <person name="Reily A."/>
            <person name="Remington K.A."/>
            <person name="Rieger T.T."/>
            <person name="Ritchie M.G."/>
            <person name="Robin C."/>
            <person name="Rogers Y.H."/>
            <person name="Rohde C."/>
            <person name="Rozas J."/>
            <person name="Rubenfield M.J."/>
            <person name="Ruiz A."/>
            <person name="Russo S."/>
            <person name="Salzberg S.L."/>
            <person name="Sanchez-Gracia A."/>
            <person name="Saranga D.J."/>
            <person name="Sato H."/>
            <person name="Schaeffer S.W."/>
            <person name="Schatz M.C."/>
            <person name="Schlenke T."/>
            <person name="Schwartz R."/>
            <person name="Segarra C."/>
            <person name="Singh R.S."/>
            <person name="Sirot L."/>
            <person name="Sirota M."/>
            <person name="Sisneros N.B."/>
            <person name="Smith C.D."/>
            <person name="Smith T.F."/>
            <person name="Spieth J."/>
            <person name="Stage D.E."/>
            <person name="Stark A."/>
            <person name="Stephan W."/>
            <person name="Strausberg R.L."/>
            <person name="Strempel S."/>
            <person name="Sturgill D."/>
            <person name="Sutton G."/>
            <person name="Sutton G.G."/>
            <person name="Tao W."/>
            <person name="Teichmann S."/>
            <person name="Tobari Y.N."/>
            <person name="Tomimura Y."/>
            <person name="Tsolas J.M."/>
            <person name="Valente V.L."/>
            <person name="Venter E."/>
            <person name="Venter J.C."/>
            <person name="Vicario S."/>
            <person name="Vieira F.G."/>
            <person name="Vilella A.J."/>
            <person name="Villasante A."/>
            <person name="Walenz B."/>
            <person name="Wang J."/>
            <person name="Wasserman M."/>
            <person name="Watts T."/>
            <person name="Wilson D."/>
            <person name="Wilson R.K."/>
            <person name="Wing R.A."/>
            <person name="Wolfner M.F."/>
            <person name="Wong A."/>
            <person name="Wong G.K."/>
            <person name="Wu C.I."/>
            <person name="Wu G."/>
            <person name="Yamamoto D."/>
            <person name="Yang H.P."/>
            <person name="Yang S.P."/>
            <person name="Yorke J.A."/>
            <person name="Yoshida K."/>
            <person name="Zdobnov E."/>
            <person name="Zhang P."/>
            <person name="Zhang Y."/>
            <person name="Zimin A.V."/>
            <person name="Baldwin J."/>
            <person name="Abdouelleil A."/>
            <person name="Abdulkadir J."/>
            <person name="Abebe A."/>
            <person name="Abera B."/>
            <person name="Abreu J."/>
            <person name="Acer S.C."/>
            <person name="Aftuck L."/>
            <person name="Alexander A."/>
            <person name="An P."/>
            <person name="Anderson E."/>
            <person name="Anderson S."/>
            <person name="Arachi H."/>
            <person name="Azer M."/>
            <person name="Bachantsang P."/>
            <person name="Barry A."/>
            <person name="Bayul T."/>
            <person name="Berlin A."/>
            <person name="Bessette D."/>
            <person name="Bloom T."/>
            <person name="Blye J."/>
            <person name="Boguslavskiy L."/>
            <person name="Bonnet C."/>
            <person name="Boukhgalter B."/>
            <person name="Bourzgui I."/>
            <person name="Brown A."/>
            <person name="Cahill P."/>
            <person name="Channer S."/>
            <person name="Cheshatsang Y."/>
            <person name="Chuda L."/>
            <person name="Citroen M."/>
            <person name="Collymore A."/>
            <person name="Cooke P."/>
            <person name="Costello M."/>
            <person name="D'Aco K."/>
            <person name="Daza R."/>
            <person name="De Haan G."/>
            <person name="DeGray S."/>
            <person name="DeMaso C."/>
            <person name="Dhargay N."/>
            <person name="Dooley K."/>
            <person name="Dooley E."/>
            <person name="Doricent M."/>
            <person name="Dorje P."/>
            <person name="Dorjee K."/>
            <person name="Dupes A."/>
            <person name="Elong R."/>
            <person name="Falk J."/>
            <person name="Farina A."/>
            <person name="Faro S."/>
            <person name="Ferguson D."/>
            <person name="Fisher S."/>
            <person name="Foley C.D."/>
            <person name="Franke A."/>
            <person name="Friedrich D."/>
            <person name="Gadbois L."/>
            <person name="Gearin G."/>
            <person name="Gearin C.R."/>
            <person name="Giannoukos G."/>
            <person name="Goode T."/>
            <person name="Graham J."/>
            <person name="Grandbois E."/>
            <person name="Grewal S."/>
            <person name="Gyaltsen K."/>
            <person name="Hafez N."/>
            <person name="Hagos B."/>
            <person name="Hall J."/>
            <person name="Henson C."/>
            <person name="Hollinger A."/>
            <person name="Honan T."/>
            <person name="Huard M.D."/>
            <person name="Hughes L."/>
            <person name="Hurhula B."/>
            <person name="Husby M.E."/>
            <person name="Kamat A."/>
            <person name="Kanga B."/>
            <person name="Kashin S."/>
            <person name="Khazanovich D."/>
            <person name="Kisner P."/>
            <person name="Lance K."/>
            <person name="Lara M."/>
            <person name="Lee W."/>
            <person name="Lennon N."/>
            <person name="Letendre F."/>
            <person name="LeVine R."/>
            <person name="Lipovsky A."/>
            <person name="Liu X."/>
            <person name="Liu J."/>
            <person name="Liu S."/>
            <person name="Lokyitsang T."/>
            <person name="Lokyitsang Y."/>
            <person name="Lubonja R."/>
            <person name="Lui A."/>
            <person name="MacDonald P."/>
            <person name="Magnisalis V."/>
            <person name="Maru K."/>
            <person name="Matthews C."/>
            <person name="McCusker W."/>
            <person name="McDonough S."/>
            <person name="Mehta T."/>
            <person name="Meldrim J."/>
            <person name="Meneus L."/>
            <person name="Mihai O."/>
            <person name="Mihalev A."/>
            <person name="Mihova T."/>
            <person name="Mittelman R."/>
            <person name="Mlenga V."/>
            <person name="Montmayeur A."/>
            <person name="Mulrain L."/>
            <person name="Navidi A."/>
            <person name="Naylor J."/>
            <person name="Negash T."/>
            <person name="Nguyen T."/>
            <person name="Nguyen N."/>
            <person name="Nicol R."/>
            <person name="Norbu C."/>
            <person name="Norbu N."/>
            <person name="Novod N."/>
            <person name="O'Neill B."/>
            <person name="Osman S."/>
            <person name="Markiewicz E."/>
            <person name="Oyono O.L."/>
            <person name="Patti C."/>
            <person name="Phunkhang P."/>
            <person name="Pierre F."/>
            <person name="Priest M."/>
            <person name="Raghuraman S."/>
            <person name="Rege F."/>
            <person name="Reyes R."/>
            <person name="Rise C."/>
            <person name="Rogov P."/>
            <person name="Ross K."/>
            <person name="Ryan E."/>
            <person name="Settipalli S."/>
            <person name="Shea T."/>
            <person name="Sherpa N."/>
            <person name="Shi L."/>
            <person name="Shih D."/>
            <person name="Sparrow T."/>
            <person name="Spaulding J."/>
            <person name="Stalker J."/>
            <person name="Stange-Thomann N."/>
            <person name="Stavropoulos S."/>
            <person name="Stone C."/>
            <person name="Strader C."/>
            <person name="Tesfaye S."/>
            <person name="Thomson T."/>
            <person name="Thoulutsang Y."/>
            <person name="Thoulutsang D."/>
            <person name="Topham K."/>
            <person name="Topping I."/>
            <person name="Tsamla T."/>
            <person name="Vassiliev H."/>
            <person name="Vo A."/>
            <person name="Wangchuk T."/>
            <person name="Wangdi T."/>
            <person name="Weiand M."/>
            <person name="Wilkinson J."/>
            <person name="Wilson A."/>
            <person name="Yadav S."/>
            <person name="Young G."/>
            <person name="Yu Q."/>
            <person name="Zembek L."/>
            <person name="Zhong D."/>
            <person name="Zimmer A."/>
            <person name="Zwirko Z."/>
            <person name="Jaffe D.B."/>
            <person name="Alvarez P."/>
            <person name="Brockman W."/>
            <person name="Butler J."/>
            <person name="Chin C."/>
            <person name="Gnerre S."/>
            <person name="Grabherr M."/>
            <person name="Kleber M."/>
            <person name="Mauceli E."/>
            <person name="MacCallum I."/>
        </authorList>
    </citation>
    <scope>NUCLEOTIDE SEQUENCE [LARGE SCALE GENOMIC DNA]</scope>
    <source>
        <strain evidence="9">MSH-3 / Tucson 14011-0111.49</strain>
    </source>
</reference>
<feature type="compositionally biased region" description="Polar residues" evidence="5">
    <location>
        <begin position="68"/>
        <end position="84"/>
    </location>
</feature>
<dbReference type="PANTHER" id="PTHR13966:SF5">
    <property type="entry name" value="ENDONUCLEASE G, MITOCHONDRIAL"/>
    <property type="match status" value="1"/>
</dbReference>
<dbReference type="EMBL" id="CH479188">
    <property type="protein sequence ID" value="EDW40151.1"/>
    <property type="molecule type" value="Genomic_DNA"/>
</dbReference>
<dbReference type="OrthoDB" id="5418055at2759"/>
<keyword evidence="3" id="KW-0378">Hydrolase</keyword>
<feature type="region of interest" description="Disordered" evidence="5">
    <location>
        <begin position="66"/>
        <end position="98"/>
    </location>
</feature>
<evidence type="ECO:0000259" key="6">
    <source>
        <dbReference type="SMART" id="SM00477"/>
    </source>
</evidence>
<gene>
    <name evidence="8" type="primary">Dper\GL25109</name>
    <name evidence="8" type="ORF">Dper_GL25109</name>
</gene>
<feature type="domain" description="DNA/RNA non-specific endonuclease/pyrophosphatase/phosphodiesterase" evidence="7">
    <location>
        <begin position="155"/>
        <end position="368"/>
    </location>
</feature>
<dbReference type="GO" id="GO:0004521">
    <property type="term" value="F:RNA endonuclease activity"/>
    <property type="evidence" value="ECO:0007669"/>
    <property type="project" value="TreeGrafter"/>
</dbReference>
<evidence type="ECO:0000313" key="8">
    <source>
        <dbReference type="EMBL" id="EDW40151.1"/>
    </source>
</evidence>
<evidence type="ECO:0000256" key="1">
    <source>
        <dbReference type="ARBA" id="ARBA00010052"/>
    </source>
</evidence>
<evidence type="ECO:0000256" key="4">
    <source>
        <dbReference type="PIRSR" id="PIRSR640255-1"/>
    </source>
</evidence>
<keyword evidence="9" id="KW-1185">Reference proteome</keyword>
<dbReference type="InterPro" id="IPR020821">
    <property type="entry name" value="ENPP1-3/EXOG-like_nuc-like"/>
</dbReference>
<evidence type="ECO:0000259" key="7">
    <source>
        <dbReference type="SMART" id="SM00892"/>
    </source>
</evidence>